<dbReference type="SUPFAM" id="SSF56801">
    <property type="entry name" value="Acetyl-CoA synthetase-like"/>
    <property type="match status" value="1"/>
</dbReference>
<keyword evidence="8" id="KW-1133">Transmembrane helix</keyword>
<evidence type="ECO:0000256" key="2">
    <source>
        <dbReference type="ARBA" id="ARBA00022598"/>
    </source>
</evidence>
<proteinExistence type="inferred from homology"/>
<feature type="domain" description="AMP-dependent synthetase/ligase" evidence="9">
    <location>
        <begin position="114"/>
        <end position="531"/>
    </location>
</feature>
<dbReference type="InterPro" id="IPR042099">
    <property type="entry name" value="ANL_N_sf"/>
</dbReference>
<accession>V4CR53</accession>
<dbReference type="GO" id="GO:0035336">
    <property type="term" value="P:long-chain fatty-acyl-CoA metabolic process"/>
    <property type="evidence" value="ECO:0007669"/>
    <property type="project" value="TreeGrafter"/>
</dbReference>
<dbReference type="HOGENOM" id="CLU_000022_45_2_1"/>
<keyword evidence="4" id="KW-0276">Fatty acid metabolism</keyword>
<dbReference type="STRING" id="225164.V4CR53"/>
<keyword evidence="2" id="KW-0436">Ligase</keyword>
<dbReference type="KEGG" id="lgi:LOTGIDRAFT_205986"/>
<evidence type="ECO:0000313" key="10">
    <source>
        <dbReference type="EMBL" id="ESP04960.1"/>
    </source>
</evidence>
<reference evidence="10 11" key="1">
    <citation type="journal article" date="2013" name="Nature">
        <title>Insights into bilaterian evolution from three spiralian genomes.</title>
        <authorList>
            <person name="Simakov O."/>
            <person name="Marletaz F."/>
            <person name="Cho S.J."/>
            <person name="Edsinger-Gonzales E."/>
            <person name="Havlak P."/>
            <person name="Hellsten U."/>
            <person name="Kuo D.H."/>
            <person name="Larsson T."/>
            <person name="Lv J."/>
            <person name="Arendt D."/>
            <person name="Savage R."/>
            <person name="Osoegawa K."/>
            <person name="de Jong P."/>
            <person name="Grimwood J."/>
            <person name="Chapman J.A."/>
            <person name="Shapiro H."/>
            <person name="Aerts A."/>
            <person name="Otillar R.P."/>
            <person name="Terry A.Y."/>
            <person name="Boore J.L."/>
            <person name="Grigoriev I.V."/>
            <person name="Lindberg D.R."/>
            <person name="Seaver E.C."/>
            <person name="Weisblat D.A."/>
            <person name="Putnam N.H."/>
            <person name="Rokhsar D.S."/>
        </authorList>
    </citation>
    <scope>NUCLEOTIDE SEQUENCE [LARGE SCALE GENOMIC DNA]</scope>
</reference>
<keyword evidence="8" id="KW-0812">Transmembrane</keyword>
<dbReference type="EMBL" id="KB199651">
    <property type="protein sequence ID" value="ESP04960.1"/>
    <property type="molecule type" value="Genomic_DNA"/>
</dbReference>
<dbReference type="PANTHER" id="PTHR43272">
    <property type="entry name" value="LONG-CHAIN-FATTY-ACID--COA LIGASE"/>
    <property type="match status" value="1"/>
</dbReference>
<dbReference type="InterPro" id="IPR020845">
    <property type="entry name" value="AMP-binding_CS"/>
</dbReference>
<evidence type="ECO:0000259" key="9">
    <source>
        <dbReference type="Pfam" id="PF00501"/>
    </source>
</evidence>
<dbReference type="GeneID" id="20245882"/>
<comment type="similarity">
    <text evidence="1">Belongs to the ATP-dependent AMP-binding enzyme family.</text>
</comment>
<evidence type="ECO:0000256" key="1">
    <source>
        <dbReference type="ARBA" id="ARBA00006432"/>
    </source>
</evidence>
<dbReference type="OMA" id="CAELVCI"/>
<dbReference type="GO" id="GO:0005783">
    <property type="term" value="C:endoplasmic reticulum"/>
    <property type="evidence" value="ECO:0007669"/>
    <property type="project" value="TreeGrafter"/>
</dbReference>
<dbReference type="AlphaFoldDB" id="V4CR53"/>
<keyword evidence="3" id="KW-0547">Nucleotide-binding</keyword>
<name>V4CR53_LOTGI</name>
<feature type="transmembrane region" description="Helical" evidence="8">
    <location>
        <begin position="12"/>
        <end position="32"/>
    </location>
</feature>
<dbReference type="EC" id="6.2.1.3" evidence="6"/>
<dbReference type="PROSITE" id="PS00455">
    <property type="entry name" value="AMP_BINDING"/>
    <property type="match status" value="1"/>
</dbReference>
<evidence type="ECO:0000256" key="6">
    <source>
        <dbReference type="ARBA" id="ARBA00026121"/>
    </source>
</evidence>
<keyword evidence="8" id="KW-0472">Membrane</keyword>
<sequence>MSDIFVKTIIGVIKAVSLVYDVVSFIPYYFMFDPNAKLRKSRRLKAKPVSDGYGAPWRSTETPGGELTTTLFPECKTLDDLFLRAVQLYSDKQCLGTRQLISEEDEKQPNGKVFKKVILGDYEWLSYEQTFTRVTHFGSGMLALGQKVRHNIVIYAETQAEWMIAAQSCFKYNFPIVTLYSTLGQEAITHGINETEATHVITSKDLVPKFNGALKLMPKVTHLIVMTEDTKLPQLKDKPNNVKMISMAEVEVIGAKEENIKTPVTKPQRSDTAVIMYTSGSTGRPKGVVISHGNLMSGMSGQCQRIPALGHPDIYIGYLPLAHVLEVSAEISCLAHGVAIGYSSPQTLTDTSSKIKKGCKGDVSILKPTLMASVPVILDRVYKGVWDKVNSGGAFSEAFFKFAYDYKKKQLENGYDTPILNKLLFSKICGLLGGRVRLMLSGGAPLSNATQRFMNICFCCPVGQGYGLTETCGAGTVTEVTDLSLGRVGAPLICNEIKLRDWPDGNYTNKDTPFPRGEILIGGGNITMGYYKNQEKTEEDFMEKNGMRYFCTGDIGQFEEDGNLRVIDRKKDLVKLQHGEYVSLSKVETALKIMPMIEQICIVADSSKSFAVALIIPNQKNLEEFAKNKGCSGKEFSEMINDSDLVKKVTEEVKSFGSKSKLEKFEIPQKIKLINDSWTPDTGLVTDAFKLKRRNIEEKYHKDIERMYE</sequence>
<dbReference type="InterPro" id="IPR000873">
    <property type="entry name" value="AMP-dep_synth/lig_dom"/>
</dbReference>
<evidence type="ECO:0000256" key="4">
    <source>
        <dbReference type="ARBA" id="ARBA00022832"/>
    </source>
</evidence>
<gene>
    <name evidence="10" type="ORF">LOTGIDRAFT_205986</name>
</gene>
<evidence type="ECO:0000256" key="3">
    <source>
        <dbReference type="ARBA" id="ARBA00022741"/>
    </source>
</evidence>
<keyword evidence="5" id="KW-0067">ATP-binding</keyword>
<evidence type="ECO:0000256" key="8">
    <source>
        <dbReference type="SAM" id="Phobius"/>
    </source>
</evidence>
<dbReference type="Gene3D" id="3.40.50.12780">
    <property type="entry name" value="N-terminal domain of ligase-like"/>
    <property type="match status" value="1"/>
</dbReference>
<dbReference type="GO" id="GO:0030182">
    <property type="term" value="P:neuron differentiation"/>
    <property type="evidence" value="ECO:0007669"/>
    <property type="project" value="TreeGrafter"/>
</dbReference>
<evidence type="ECO:0000256" key="7">
    <source>
        <dbReference type="ARBA" id="ARBA00036813"/>
    </source>
</evidence>
<evidence type="ECO:0000256" key="5">
    <source>
        <dbReference type="ARBA" id="ARBA00022840"/>
    </source>
</evidence>
<keyword evidence="11" id="KW-1185">Reference proteome</keyword>
<evidence type="ECO:0000313" key="11">
    <source>
        <dbReference type="Proteomes" id="UP000030746"/>
    </source>
</evidence>
<dbReference type="Proteomes" id="UP000030746">
    <property type="component" value="Unassembled WGS sequence"/>
</dbReference>
<dbReference type="RefSeq" id="XP_009044469.1">
    <property type="nucleotide sequence ID" value="XM_009046221.1"/>
</dbReference>
<keyword evidence="4" id="KW-0443">Lipid metabolism</keyword>
<protein>
    <recommendedName>
        <fullName evidence="6">long-chain-fatty-acid--CoA ligase</fullName>
        <ecNumber evidence="6">6.2.1.3</ecNumber>
    </recommendedName>
</protein>
<dbReference type="CTD" id="20245882"/>
<dbReference type="OrthoDB" id="1700726at2759"/>
<dbReference type="GO" id="GO:0004467">
    <property type="term" value="F:long-chain fatty acid-CoA ligase activity"/>
    <property type="evidence" value="ECO:0007669"/>
    <property type="project" value="UniProtKB-EC"/>
</dbReference>
<comment type="catalytic activity">
    <reaction evidence="7">
        <text>a long-chain fatty acid + ATP + CoA = a long-chain fatty acyl-CoA + AMP + diphosphate</text>
        <dbReference type="Rhea" id="RHEA:15421"/>
        <dbReference type="ChEBI" id="CHEBI:30616"/>
        <dbReference type="ChEBI" id="CHEBI:33019"/>
        <dbReference type="ChEBI" id="CHEBI:57287"/>
        <dbReference type="ChEBI" id="CHEBI:57560"/>
        <dbReference type="ChEBI" id="CHEBI:83139"/>
        <dbReference type="ChEBI" id="CHEBI:456215"/>
        <dbReference type="EC" id="6.2.1.3"/>
    </reaction>
</comment>
<dbReference type="GO" id="GO:0005886">
    <property type="term" value="C:plasma membrane"/>
    <property type="evidence" value="ECO:0007669"/>
    <property type="project" value="TreeGrafter"/>
</dbReference>
<organism evidence="10 11">
    <name type="scientific">Lottia gigantea</name>
    <name type="common">Giant owl limpet</name>
    <dbReference type="NCBI Taxonomy" id="225164"/>
    <lineage>
        <taxon>Eukaryota</taxon>
        <taxon>Metazoa</taxon>
        <taxon>Spiralia</taxon>
        <taxon>Lophotrochozoa</taxon>
        <taxon>Mollusca</taxon>
        <taxon>Gastropoda</taxon>
        <taxon>Patellogastropoda</taxon>
        <taxon>Lottioidea</taxon>
        <taxon>Lottiidae</taxon>
        <taxon>Lottia</taxon>
    </lineage>
</organism>
<dbReference type="PANTHER" id="PTHR43272:SF83">
    <property type="entry name" value="ACYL-COA SYNTHETASE LONG-CHAIN, ISOFORM J"/>
    <property type="match status" value="1"/>
</dbReference>
<dbReference type="GO" id="GO:0005811">
    <property type="term" value="C:lipid droplet"/>
    <property type="evidence" value="ECO:0007669"/>
    <property type="project" value="TreeGrafter"/>
</dbReference>
<dbReference type="Pfam" id="PF00501">
    <property type="entry name" value="AMP-binding"/>
    <property type="match status" value="1"/>
</dbReference>
<dbReference type="GO" id="GO:0005524">
    <property type="term" value="F:ATP binding"/>
    <property type="evidence" value="ECO:0007669"/>
    <property type="project" value="UniProtKB-KW"/>
</dbReference>